<dbReference type="Pfam" id="PF13476">
    <property type="entry name" value="AAA_23"/>
    <property type="match status" value="1"/>
</dbReference>
<dbReference type="GO" id="GO:0006302">
    <property type="term" value="P:double-strand break repair"/>
    <property type="evidence" value="ECO:0007669"/>
    <property type="project" value="InterPro"/>
</dbReference>
<feature type="coiled-coil region" evidence="1">
    <location>
        <begin position="121"/>
        <end position="182"/>
    </location>
</feature>
<dbReference type="InterPro" id="IPR027417">
    <property type="entry name" value="P-loop_NTPase"/>
</dbReference>
<dbReference type="GO" id="GO:0005524">
    <property type="term" value="F:ATP binding"/>
    <property type="evidence" value="ECO:0007669"/>
    <property type="project" value="UniProtKB-KW"/>
</dbReference>
<dbReference type="EMBL" id="BK059118">
    <property type="protein sequence ID" value="DAE32161.1"/>
    <property type="molecule type" value="Genomic_DNA"/>
</dbReference>
<dbReference type="Gene3D" id="3.40.50.300">
    <property type="entry name" value="P-loop containing nucleotide triphosphate hydrolases"/>
    <property type="match status" value="1"/>
</dbReference>
<evidence type="ECO:0000313" key="3">
    <source>
        <dbReference type="EMBL" id="DAE32161.1"/>
    </source>
</evidence>
<keyword evidence="3" id="KW-0547">Nucleotide-binding</keyword>
<name>A0A8S5RM26_9VIRU</name>
<dbReference type="InterPro" id="IPR051396">
    <property type="entry name" value="Bact_Antivir_Def_Nuclease"/>
</dbReference>
<evidence type="ECO:0000256" key="1">
    <source>
        <dbReference type="SAM" id="Coils"/>
    </source>
</evidence>
<protein>
    <submittedName>
        <fullName evidence="3">Putative ATP-binding protein involved in virulence</fullName>
    </submittedName>
</protein>
<organism evidence="3">
    <name type="scientific">virus sp. ctLpa4</name>
    <dbReference type="NCBI Taxonomy" id="2825814"/>
    <lineage>
        <taxon>Viruses</taxon>
    </lineage>
</organism>
<dbReference type="PANTHER" id="PTHR43581:SF2">
    <property type="entry name" value="EXCINUCLEASE ATPASE SUBUNIT"/>
    <property type="match status" value="1"/>
</dbReference>
<dbReference type="SUPFAM" id="SSF52540">
    <property type="entry name" value="P-loop containing nucleoside triphosphate hydrolases"/>
    <property type="match status" value="1"/>
</dbReference>
<sequence>MRIKDITIRNFRGFTERSFIFDSRMNVVLGNNTTGKTTLLHAVQIALGAFLQELTLVTGCARNTKDSDVVRKYSELTKSFQKQQAKPVFEVNACFIDGNYNFTSKEYSCQEKDIKWLRLGSKNSRKNAGELKDMVANMEQKRRDADITKTTSVLPLMISFGASRLENNYNGAEKTKARASREEKAYKCALDEKVDFKSAFDWIYRFDKELDKGREFAGSDIAFLNALSDAIPALKVIEIDRKNNEFTAEIQMAKDPQPYWLTYDMMSDGFKSMINIVAEIAYRCIELNGFLGVDAVKKTPGIVMIDEVDLYLHPHWQKHILLDLQTAFPMMQFIVTTHSPFIVQSVKSQNVITLDGVKGIDDPNKRSIEEVVINEMNMDTVRSAKYNEMVEKAEEYYRLVKEEKADTPDALKVKKELDEIESLFSDDPAYVALLRAERNVL</sequence>
<proteinExistence type="predicted"/>
<dbReference type="InterPro" id="IPR038729">
    <property type="entry name" value="Rad50/SbcC_AAA"/>
</dbReference>
<dbReference type="GO" id="GO:0016887">
    <property type="term" value="F:ATP hydrolysis activity"/>
    <property type="evidence" value="ECO:0007669"/>
    <property type="project" value="InterPro"/>
</dbReference>
<feature type="domain" description="Rad50/SbcC-type AAA" evidence="2">
    <location>
        <begin position="6"/>
        <end position="200"/>
    </location>
</feature>
<keyword evidence="3" id="KW-0067">ATP-binding</keyword>
<reference evidence="3" key="1">
    <citation type="journal article" date="2021" name="Proc. Natl. Acad. Sci. U.S.A.">
        <title>A Catalog of Tens of Thousands of Viruses from Human Metagenomes Reveals Hidden Associations with Chronic Diseases.</title>
        <authorList>
            <person name="Tisza M.J."/>
            <person name="Buck C.B."/>
        </authorList>
    </citation>
    <scope>NUCLEOTIDE SEQUENCE</scope>
    <source>
        <strain evidence="3">CtLpa4</strain>
    </source>
</reference>
<keyword evidence="1" id="KW-0175">Coiled coil</keyword>
<evidence type="ECO:0000259" key="2">
    <source>
        <dbReference type="Pfam" id="PF13476"/>
    </source>
</evidence>
<dbReference type="PANTHER" id="PTHR43581">
    <property type="entry name" value="ATP/GTP PHOSPHATASE"/>
    <property type="match status" value="1"/>
</dbReference>
<accession>A0A8S5RM26</accession>